<dbReference type="AlphaFoldDB" id="A0A840N4K0"/>
<evidence type="ECO:0000313" key="3">
    <source>
        <dbReference type="Proteomes" id="UP000521227"/>
    </source>
</evidence>
<evidence type="ECO:0000259" key="1">
    <source>
        <dbReference type="Pfam" id="PF00656"/>
    </source>
</evidence>
<dbReference type="GO" id="GO:0006508">
    <property type="term" value="P:proteolysis"/>
    <property type="evidence" value="ECO:0007669"/>
    <property type="project" value="InterPro"/>
</dbReference>
<dbReference type="Gene3D" id="3.40.50.1460">
    <property type="match status" value="1"/>
</dbReference>
<dbReference type="EMBL" id="JACHIJ010000003">
    <property type="protein sequence ID" value="MBB5052778.1"/>
    <property type="molecule type" value="Genomic_DNA"/>
</dbReference>
<gene>
    <name evidence="2" type="ORF">HNQ36_002752</name>
</gene>
<dbReference type="Proteomes" id="UP000521227">
    <property type="component" value="Unassembled WGS sequence"/>
</dbReference>
<protein>
    <recommendedName>
        <fullName evidence="1">Peptidase C14 caspase domain-containing protein</fullName>
    </recommendedName>
</protein>
<dbReference type="Pfam" id="PF00656">
    <property type="entry name" value="Peptidase_C14"/>
    <property type="match status" value="1"/>
</dbReference>
<feature type="domain" description="Peptidase C14 caspase" evidence="1">
    <location>
        <begin position="3"/>
        <end position="214"/>
    </location>
</feature>
<organism evidence="2 3">
    <name type="scientific">Afipia massiliensis</name>
    <dbReference type="NCBI Taxonomy" id="211460"/>
    <lineage>
        <taxon>Bacteria</taxon>
        <taxon>Pseudomonadati</taxon>
        <taxon>Pseudomonadota</taxon>
        <taxon>Alphaproteobacteria</taxon>
        <taxon>Hyphomicrobiales</taxon>
        <taxon>Nitrobacteraceae</taxon>
        <taxon>Afipia</taxon>
    </lineage>
</organism>
<proteinExistence type="predicted"/>
<dbReference type="GO" id="GO:0004197">
    <property type="term" value="F:cysteine-type endopeptidase activity"/>
    <property type="evidence" value="ECO:0007669"/>
    <property type="project" value="InterPro"/>
</dbReference>
<evidence type="ECO:0000313" key="2">
    <source>
        <dbReference type="EMBL" id="MBB5052778.1"/>
    </source>
</evidence>
<reference evidence="2 3" key="1">
    <citation type="submission" date="2020-08" db="EMBL/GenBank/DDBJ databases">
        <title>Genomic Encyclopedia of Type Strains, Phase IV (KMG-IV): sequencing the most valuable type-strain genomes for metagenomic binning, comparative biology and taxonomic classification.</title>
        <authorList>
            <person name="Goeker M."/>
        </authorList>
    </citation>
    <scope>NUCLEOTIDE SEQUENCE [LARGE SCALE GENOMIC DNA]</scope>
    <source>
        <strain evidence="2 3">DSM 17498</strain>
    </source>
</reference>
<accession>A0A840N4K0</accession>
<sequence>MGRRALIIGIESYPSVNDNSIDKSLPGTLDAAKAFRDWLTLKWDSENIVEADRQIIFCSEPSVPGGRPASLDDINQALLDLKAAGQDATEEFFFFFSGHGFSYVTATARADMLIASNYKSMELSGVSACLNLDKAVYWLRQSLGPGLQYYFVDACRNELAGKDIAAAALGLPNNPQTTGEATTFLMQSTAPAATAAADGKFSDELLAGLKGHSTAKTWDETDPDAMLVRYDTLRMYVRERMKNQRIYNKVEGEHGEADGIIARLKPAPSSTCEVHINGFTGPVSGFVETSGRRTGRRRTALSGQITQLRMKPDQYSVTVDVAGGRLRDNTRDVTLFDDEVLTFEIETASPSPVFPPASRTLSDIVVPGDISIELQEFATGKRKLFREDSKGAIPKGRYAATVRDKDDRVVKTDLVEVKAGQVVDVTDWSNSAPHVAIAARLPTSKGMVDFSESLGGPVSDPDLGIWLALLGGGRILAGSPRADFAKIATFPLHDFSTAAAGSSLLYVLAGFDDPRTSLDIGTCQVNGPPRWHAATQPGDLTGVRQLCLPLGAGPQLISFRIGQSRPYTIASLSSPNRATLVTLTLDEDGAMQVSQYLLPLGHLLGHLHPFVAQRIAGRNQLADVKLLAESMRAFRKRRDVWKSVPDRVLDDILYTKWIDPIASALVAYELIRRGRTEMLPEVVGNLSTYFPDLPDIAALTRLAHMRRVPYRAVPLFLDGLQAIEGVEDKLPLPAGSLDYTSPWTAWRGAPE</sequence>
<dbReference type="InterPro" id="IPR011600">
    <property type="entry name" value="Pept_C14_caspase"/>
</dbReference>
<name>A0A840N4K0_9BRAD</name>
<dbReference type="RefSeq" id="WP_184085852.1">
    <property type="nucleotide sequence ID" value="NZ_JACHIJ010000003.1"/>
</dbReference>
<comment type="caution">
    <text evidence="2">The sequence shown here is derived from an EMBL/GenBank/DDBJ whole genome shotgun (WGS) entry which is preliminary data.</text>
</comment>